<gene>
    <name evidence="2" type="ORF">Syun_005668</name>
</gene>
<sequence>MEDYADELRTPPVSLISLVGCPDLHQSILTYLHKQQPPINTIALPDFSAISLLQKTNKETLDSSVAVPPGILKRDWLSKHRTRVPVVVAALFASAALSGDPAQWLQVCTDLENLKLIVRGRNTKLVVVIVQSTVGDEVSEDRMIALRKRAEVDSKYLLKFVQDETSELNASLSRLGSTLAELANTYYKEEGRRIKVRIEKKNVNSIELIIRYCFKASIYLAVAVYAEFRRDWAEALRFYEEAYHTLREMIGVSTRLPPIQRLLEIKTIAEQFHFKVSTLLLHGGSRQFLVFAELLETSSATISNTTSPSVVSEKSLTEWESHPAYYYHFAAHYLKEKRRCLEFALSASGTSGVPLPNGTESGPDSVVPSVYVGQFSRLLEKGDSMQPITDAEFTSYAFEEGKRFQDSFEIIALLKKSIESYNVLKASRMASYCRNLMAREYFTIGDFTNAKQIFEDVVHQYRQEGWVTLLWEVLGYLRECARKLKLVIDFIEYSLEMAALPISSDTPSEMLDRNMEYCPAGPASPSQRQLIHKEVFQLVKGQVMVSSEEWSCGLQINADEPVHLEIDPISPLRGVFLASVAFHEQVVKPGVPTLLALSILSKLPIPIEIDHLEIQFNQSDCNFIVTKAHREQVDSDSDSQQDLRVETASFLSIGTSKWLRLTYSIRPENCGKLECIAVIAKIGPSFTIRCRAESPASMDDLPLWKYEDCLETLPTKDPALALSGQKVIQVEELQSRVDLTIGPSGPALVGESFLVPVTVTSKGHPVCSGELKINLVDPRGGGLVSPRELEPFSTESHHVQLLSILGPDDKESLTGPDNNIINIQQSFGLLSVPHLSIGQSWSCKLEIKWHRPKPVMLYVSLGYLPKANEASAQKFNVHRSLQIDGVTAVAISHHFMLPFRRDPLLLSKIRSSSPPEQSTSLPLNEKSILVVSAKNCTEVPLQLISMSLDVDADEVGQSCTVRPEGDFPSDPCVMVPGEEFKQVFSVIPEMISPTLGLGTVSLKWRRERGSSSDAVITRHTLPDIKVETPPIIVTLECPPHAILGDPFTYHIRIQNQTQVLQEIKYSLSDSQSFVCSGSHSDTIFVLPKSERILSYKVVPLVSGLQQLPRVAVTSIRYSAGLDSSPTATAIFVLPFHPHFRIKDEVARESAPAATEPPLSSPIQA</sequence>
<protein>
    <recommendedName>
        <fullName evidence="1">Trafficking protein particle complex subunit 11 domain-containing protein</fullName>
    </recommendedName>
</protein>
<dbReference type="PANTHER" id="PTHR14374">
    <property type="entry name" value="FOIE GRAS"/>
    <property type="match status" value="1"/>
</dbReference>
<dbReference type="Pfam" id="PF11817">
    <property type="entry name" value="Foie-gras_1"/>
    <property type="match status" value="1"/>
</dbReference>
<name>A0AAP0L5G1_9MAGN</name>
<organism evidence="2 3">
    <name type="scientific">Stephania yunnanensis</name>
    <dbReference type="NCBI Taxonomy" id="152371"/>
    <lineage>
        <taxon>Eukaryota</taxon>
        <taxon>Viridiplantae</taxon>
        <taxon>Streptophyta</taxon>
        <taxon>Embryophyta</taxon>
        <taxon>Tracheophyta</taxon>
        <taxon>Spermatophyta</taxon>
        <taxon>Magnoliopsida</taxon>
        <taxon>Ranunculales</taxon>
        <taxon>Menispermaceae</taxon>
        <taxon>Menispermoideae</taxon>
        <taxon>Cissampelideae</taxon>
        <taxon>Stephania</taxon>
    </lineage>
</organism>
<dbReference type="InterPro" id="IPR021773">
    <property type="entry name" value="TPC11"/>
</dbReference>
<accession>A0AAP0L5G1</accession>
<dbReference type="AlphaFoldDB" id="A0AAP0L5G1"/>
<keyword evidence="3" id="KW-1185">Reference proteome</keyword>
<dbReference type="Proteomes" id="UP001420932">
    <property type="component" value="Unassembled WGS sequence"/>
</dbReference>
<comment type="caution">
    <text evidence="2">The sequence shown here is derived from an EMBL/GenBank/DDBJ whole genome shotgun (WGS) entry which is preliminary data.</text>
</comment>
<dbReference type="PANTHER" id="PTHR14374:SF0">
    <property type="entry name" value="TRAFFICKING PROTEIN PARTICLE COMPLEX SUBUNIT 11"/>
    <property type="match status" value="1"/>
</dbReference>
<proteinExistence type="predicted"/>
<evidence type="ECO:0000259" key="1">
    <source>
        <dbReference type="Pfam" id="PF11817"/>
    </source>
</evidence>
<reference evidence="2 3" key="1">
    <citation type="submission" date="2024-01" db="EMBL/GenBank/DDBJ databases">
        <title>Genome assemblies of Stephania.</title>
        <authorList>
            <person name="Yang L."/>
        </authorList>
    </citation>
    <scope>NUCLEOTIDE SEQUENCE [LARGE SCALE GENOMIC DNA]</scope>
    <source>
        <strain evidence="2">YNDBR</strain>
        <tissue evidence="2">Leaf</tissue>
    </source>
</reference>
<evidence type="ECO:0000313" key="3">
    <source>
        <dbReference type="Proteomes" id="UP001420932"/>
    </source>
</evidence>
<dbReference type="EMBL" id="JBBNAF010000002">
    <property type="protein sequence ID" value="KAK9164766.1"/>
    <property type="molecule type" value="Genomic_DNA"/>
</dbReference>
<feature type="domain" description="Trafficking protein particle complex subunit 11" evidence="1">
    <location>
        <begin position="285"/>
        <end position="499"/>
    </location>
</feature>
<evidence type="ECO:0000313" key="2">
    <source>
        <dbReference type="EMBL" id="KAK9164766.1"/>
    </source>
</evidence>